<accession>A0A2H3BYX6</accession>
<proteinExistence type="predicted"/>
<feature type="region of interest" description="Disordered" evidence="1">
    <location>
        <begin position="104"/>
        <end position="127"/>
    </location>
</feature>
<dbReference type="Proteomes" id="UP000218334">
    <property type="component" value="Unassembled WGS sequence"/>
</dbReference>
<name>A0A2H3BYX6_9AGAR</name>
<sequence>MLLEHPGPSPFYWVALSPGCHRERSLTARGRHPVYKATATVIAPHFKLSKSPFTLMHLKLPSFVMFLSVFSAIAAQASPGTKAIVEGRRKSSLSRGSVLIVYPAKANSEPPTHQPDIFTSDSYEDEE</sequence>
<evidence type="ECO:0000256" key="1">
    <source>
        <dbReference type="SAM" id="MobiDB-lite"/>
    </source>
</evidence>
<organism evidence="2 3">
    <name type="scientific">Armillaria solidipes</name>
    <dbReference type="NCBI Taxonomy" id="1076256"/>
    <lineage>
        <taxon>Eukaryota</taxon>
        <taxon>Fungi</taxon>
        <taxon>Dikarya</taxon>
        <taxon>Basidiomycota</taxon>
        <taxon>Agaricomycotina</taxon>
        <taxon>Agaricomycetes</taxon>
        <taxon>Agaricomycetidae</taxon>
        <taxon>Agaricales</taxon>
        <taxon>Marasmiineae</taxon>
        <taxon>Physalacriaceae</taxon>
        <taxon>Armillaria</taxon>
    </lineage>
</organism>
<gene>
    <name evidence="2" type="ORF">ARMSODRAFT_577358</name>
</gene>
<keyword evidence="3" id="KW-1185">Reference proteome</keyword>
<dbReference type="EMBL" id="KZ293419">
    <property type="protein sequence ID" value="PBK74214.1"/>
    <property type="molecule type" value="Genomic_DNA"/>
</dbReference>
<evidence type="ECO:0000313" key="2">
    <source>
        <dbReference type="EMBL" id="PBK74214.1"/>
    </source>
</evidence>
<protein>
    <submittedName>
        <fullName evidence="2">Uncharacterized protein</fullName>
    </submittedName>
</protein>
<evidence type="ECO:0000313" key="3">
    <source>
        <dbReference type="Proteomes" id="UP000218334"/>
    </source>
</evidence>
<reference evidence="3" key="1">
    <citation type="journal article" date="2017" name="Nat. Ecol. Evol.">
        <title>Genome expansion and lineage-specific genetic innovations in the forest pathogenic fungi Armillaria.</title>
        <authorList>
            <person name="Sipos G."/>
            <person name="Prasanna A.N."/>
            <person name="Walter M.C."/>
            <person name="O'Connor E."/>
            <person name="Balint B."/>
            <person name="Krizsan K."/>
            <person name="Kiss B."/>
            <person name="Hess J."/>
            <person name="Varga T."/>
            <person name="Slot J."/>
            <person name="Riley R."/>
            <person name="Boka B."/>
            <person name="Rigling D."/>
            <person name="Barry K."/>
            <person name="Lee J."/>
            <person name="Mihaltcheva S."/>
            <person name="LaButti K."/>
            <person name="Lipzen A."/>
            <person name="Waldron R."/>
            <person name="Moloney N.M."/>
            <person name="Sperisen C."/>
            <person name="Kredics L."/>
            <person name="Vagvoelgyi C."/>
            <person name="Patrignani A."/>
            <person name="Fitzpatrick D."/>
            <person name="Nagy I."/>
            <person name="Doyle S."/>
            <person name="Anderson J.B."/>
            <person name="Grigoriev I.V."/>
            <person name="Gueldener U."/>
            <person name="Muensterkoetter M."/>
            <person name="Nagy L.G."/>
        </authorList>
    </citation>
    <scope>NUCLEOTIDE SEQUENCE [LARGE SCALE GENOMIC DNA]</scope>
    <source>
        <strain evidence="3">28-4</strain>
    </source>
</reference>
<dbReference type="AlphaFoldDB" id="A0A2H3BYX6"/>